<dbReference type="PANTHER" id="PTHR33406:SF13">
    <property type="entry name" value="MEMBRANE PROTEIN YDFJ"/>
    <property type="match status" value="1"/>
</dbReference>
<dbReference type="AlphaFoldDB" id="A0A1I5SHI1"/>
<dbReference type="GO" id="GO:0005886">
    <property type="term" value="C:plasma membrane"/>
    <property type="evidence" value="ECO:0007669"/>
    <property type="project" value="UniProtKB-SubCell"/>
</dbReference>
<name>A0A1I5SHI1_9FIRM</name>
<reference evidence="8 9" key="1">
    <citation type="submission" date="2016-10" db="EMBL/GenBank/DDBJ databases">
        <authorList>
            <person name="de Groot N.N."/>
        </authorList>
    </citation>
    <scope>NUCLEOTIDE SEQUENCE [LARGE SCALE GENOMIC DNA]</scope>
    <source>
        <strain evidence="8 9">DSM 20678</strain>
    </source>
</reference>
<evidence type="ECO:0000256" key="3">
    <source>
        <dbReference type="ARBA" id="ARBA00022692"/>
    </source>
</evidence>
<dbReference type="Proteomes" id="UP000198577">
    <property type="component" value="Unassembled WGS sequence"/>
</dbReference>
<evidence type="ECO:0000256" key="6">
    <source>
        <dbReference type="SAM" id="Phobius"/>
    </source>
</evidence>
<feature type="transmembrane region" description="Helical" evidence="6">
    <location>
        <begin position="536"/>
        <end position="556"/>
    </location>
</feature>
<sequence>MKHRKAVLALFLALLISSVFGIFLTRENYDILSYMPNYLNSRKGEEILEENFNLSGQAFLVVKDREMWEVKDIKSRIEAVDGVKDVIWVDDFEDIILPMEFMNPDIRENFFSGRSTILQIQFVDNARSESTMRAINEIRKIIDRDMLFGGEPVIMNDLKVITSKEMVYYMVIAVISIYLILSASMTSFIEPLLFLVSIGIAILLNMGTNIIKGEISFITASIAAVMQLGVSMDYSIFLLHRFEEERQKHPNIDDAMVAAMSRTGVPVMGSALTTIAGFVALMFMKNGIGRDLGFVLAKGIIFSLLMNITVLPCLILMFSKYADRHRHQPIIPTFKRVSRWIVRFRWVFLVIIIVLAVPSFLAQRNLQYYYSIEHYLPENSRAAVDTDKIRESFMNTEVVYVVIPDEGAIKEKELIDRIEALDAVDSVAALSQQVDVTIPENFIPGDIRERYVKGNYRYFEVRLLTPADDPRTFEAVDRIREAAGEVFDEYYVTGSPALTRDLAGLVEADNRMVSIISIGLILAIIGFSYMSLSLPFLLVLVIEMAIWINLSIPYFQGITVSSLTPIVIGAIQLGATVDYAILFTSRYKENRERIKDRLEAIRQTIEDTGRSVLTSALTMIAATLGIALIASIKATGELTMMIGRGAAISMAVIFLGLPSVFLIFDRLIGWTTKSWARAGKASK</sequence>
<evidence type="ECO:0000256" key="1">
    <source>
        <dbReference type="ARBA" id="ARBA00004651"/>
    </source>
</evidence>
<feature type="transmembrane region" description="Helical" evidence="6">
    <location>
        <begin position="265"/>
        <end position="284"/>
    </location>
</feature>
<dbReference type="Pfam" id="PF03176">
    <property type="entry name" value="MMPL"/>
    <property type="match status" value="2"/>
</dbReference>
<feature type="transmembrane region" description="Helical" evidence="6">
    <location>
        <begin position="644"/>
        <end position="664"/>
    </location>
</feature>
<feature type="transmembrane region" description="Helical" evidence="6">
    <location>
        <begin position="192"/>
        <end position="211"/>
    </location>
</feature>
<feature type="transmembrane region" description="Helical" evidence="6">
    <location>
        <begin position="217"/>
        <end position="239"/>
    </location>
</feature>
<dbReference type="EMBL" id="FOXR01000002">
    <property type="protein sequence ID" value="SFP69957.1"/>
    <property type="molecule type" value="Genomic_DNA"/>
</dbReference>
<keyword evidence="2" id="KW-1003">Cell membrane</keyword>
<dbReference type="Gene3D" id="1.20.1640.10">
    <property type="entry name" value="Multidrug efflux transporter AcrB transmembrane domain"/>
    <property type="match status" value="2"/>
</dbReference>
<keyword evidence="5 6" id="KW-0472">Membrane</keyword>
<dbReference type="InterPro" id="IPR050545">
    <property type="entry name" value="Mycobact_MmpL"/>
</dbReference>
<dbReference type="InterPro" id="IPR000731">
    <property type="entry name" value="SSD"/>
</dbReference>
<dbReference type="STRING" id="937334.SAMN05444406_102132"/>
<organism evidence="8 9">
    <name type="scientific">Caldicoprobacter faecalis</name>
    <dbReference type="NCBI Taxonomy" id="937334"/>
    <lineage>
        <taxon>Bacteria</taxon>
        <taxon>Bacillati</taxon>
        <taxon>Bacillota</taxon>
        <taxon>Clostridia</taxon>
        <taxon>Caldicoprobacterales</taxon>
        <taxon>Caldicoprobacteraceae</taxon>
        <taxon>Caldicoprobacter</taxon>
    </lineage>
</organism>
<proteinExistence type="predicted"/>
<dbReference type="SUPFAM" id="SSF82866">
    <property type="entry name" value="Multidrug efflux transporter AcrB transmembrane domain"/>
    <property type="match status" value="2"/>
</dbReference>
<feature type="transmembrane region" description="Helical" evidence="6">
    <location>
        <begin position="612"/>
        <end position="632"/>
    </location>
</feature>
<feature type="transmembrane region" description="Helical" evidence="6">
    <location>
        <begin position="296"/>
        <end position="319"/>
    </location>
</feature>
<feature type="transmembrane region" description="Helical" evidence="6">
    <location>
        <begin position="166"/>
        <end position="185"/>
    </location>
</feature>
<dbReference type="PROSITE" id="PS50156">
    <property type="entry name" value="SSD"/>
    <property type="match status" value="1"/>
</dbReference>
<feature type="transmembrane region" description="Helical" evidence="6">
    <location>
        <begin position="562"/>
        <end position="583"/>
    </location>
</feature>
<keyword evidence="3 6" id="KW-0812">Transmembrane</keyword>
<gene>
    <name evidence="8" type="ORF">SAMN05444406_102132</name>
</gene>
<evidence type="ECO:0000256" key="4">
    <source>
        <dbReference type="ARBA" id="ARBA00022989"/>
    </source>
</evidence>
<dbReference type="InterPro" id="IPR004869">
    <property type="entry name" value="MMPL_dom"/>
</dbReference>
<protein>
    <recommendedName>
        <fullName evidence="7">SSD domain-containing protein</fullName>
    </recommendedName>
</protein>
<evidence type="ECO:0000256" key="5">
    <source>
        <dbReference type="ARBA" id="ARBA00023136"/>
    </source>
</evidence>
<feature type="transmembrane region" description="Helical" evidence="6">
    <location>
        <begin position="340"/>
        <end position="361"/>
    </location>
</feature>
<accession>A0A1I5SHI1</accession>
<comment type="subcellular location">
    <subcellularLocation>
        <location evidence="1">Cell membrane</location>
        <topology evidence="1">Multi-pass membrane protein</topology>
    </subcellularLocation>
</comment>
<keyword evidence="9" id="KW-1185">Reference proteome</keyword>
<evidence type="ECO:0000313" key="8">
    <source>
        <dbReference type="EMBL" id="SFP69957.1"/>
    </source>
</evidence>
<feature type="transmembrane region" description="Helical" evidence="6">
    <location>
        <begin position="512"/>
        <end position="529"/>
    </location>
</feature>
<keyword evidence="4 6" id="KW-1133">Transmembrane helix</keyword>
<dbReference type="PANTHER" id="PTHR33406">
    <property type="entry name" value="MEMBRANE PROTEIN MJ1562-RELATED"/>
    <property type="match status" value="1"/>
</dbReference>
<evidence type="ECO:0000259" key="7">
    <source>
        <dbReference type="PROSITE" id="PS50156"/>
    </source>
</evidence>
<feature type="domain" description="SSD" evidence="7">
    <location>
        <begin position="194"/>
        <end position="317"/>
    </location>
</feature>
<evidence type="ECO:0000256" key="2">
    <source>
        <dbReference type="ARBA" id="ARBA00022475"/>
    </source>
</evidence>
<evidence type="ECO:0000313" key="9">
    <source>
        <dbReference type="Proteomes" id="UP000198577"/>
    </source>
</evidence>